<name>U2RBB1_EUBRA</name>
<dbReference type="Proteomes" id="UP000016608">
    <property type="component" value="Unassembled WGS sequence"/>
</dbReference>
<evidence type="ECO:0000313" key="2">
    <source>
        <dbReference type="Proteomes" id="UP000016608"/>
    </source>
</evidence>
<protein>
    <submittedName>
        <fullName evidence="1">Uncharacterized protein</fullName>
    </submittedName>
</protein>
<sequence length="149" mass="17538">MRGNEYMEQKHPIAWHVPNLINICIDSVEDGEMTGKIYHCYSEEAIAFSNIIRMIETVEEFFDCLQFPQAATQTRSFHRKESVQGQKLEKKLEQEQILQMRGQKGTFLLNVKYRQNSSWQGFLQWVEEDASWQFASVLEFIKILNNALD</sequence>
<comment type="caution">
    <text evidence="1">The sequence shown here is derived from an EMBL/GenBank/DDBJ whole genome shotgun (WGS) entry which is preliminary data.</text>
</comment>
<dbReference type="eggNOG" id="ENOG50332GR">
    <property type="taxonomic scope" value="Bacteria"/>
</dbReference>
<gene>
    <name evidence="1" type="ORF">HMPREF0373_00494</name>
</gene>
<reference evidence="1 2" key="1">
    <citation type="submission" date="2013-06" db="EMBL/GenBank/DDBJ databases">
        <authorList>
            <person name="Weinstock G."/>
            <person name="Sodergren E."/>
            <person name="Lobos E.A."/>
            <person name="Fulton L."/>
            <person name="Fulton R."/>
            <person name="Courtney L."/>
            <person name="Fronick C."/>
            <person name="O'Laughlin M."/>
            <person name="Godfrey J."/>
            <person name="Wilson R.M."/>
            <person name="Miner T."/>
            <person name="Farmer C."/>
            <person name="Delehaunty K."/>
            <person name="Cordes M."/>
            <person name="Minx P."/>
            <person name="Tomlinson C."/>
            <person name="Chen J."/>
            <person name="Wollam A."/>
            <person name="Pepin K.H."/>
            <person name="Bhonagiri V."/>
            <person name="Zhang X."/>
            <person name="Warren W."/>
            <person name="Mitreva M."/>
            <person name="Mardis E.R."/>
            <person name="Wilson R.K."/>
        </authorList>
    </citation>
    <scope>NUCLEOTIDE SEQUENCE [LARGE SCALE GENOMIC DNA]</scope>
    <source>
        <strain evidence="1 2">ATCC 29099</strain>
    </source>
</reference>
<dbReference type="EMBL" id="AWVJ01000036">
    <property type="protein sequence ID" value="ERK50883.1"/>
    <property type="molecule type" value="Genomic_DNA"/>
</dbReference>
<keyword evidence="2" id="KW-1185">Reference proteome</keyword>
<proteinExistence type="predicted"/>
<organism evidence="1 2">
    <name type="scientific">Eubacterium ramulus ATCC 29099</name>
    <dbReference type="NCBI Taxonomy" id="1256908"/>
    <lineage>
        <taxon>Bacteria</taxon>
        <taxon>Bacillati</taxon>
        <taxon>Bacillota</taxon>
        <taxon>Clostridia</taxon>
        <taxon>Eubacteriales</taxon>
        <taxon>Eubacteriaceae</taxon>
        <taxon>Eubacterium</taxon>
    </lineage>
</organism>
<dbReference type="HOGENOM" id="CLU_114446_1_0_9"/>
<dbReference type="AlphaFoldDB" id="U2RBB1"/>
<accession>U2RBB1</accession>
<evidence type="ECO:0000313" key="1">
    <source>
        <dbReference type="EMBL" id="ERK50883.1"/>
    </source>
</evidence>
<dbReference type="PATRIC" id="fig|1256908.3.peg.449"/>